<organism evidence="2 3">
    <name type="scientific">Bacteroides ovatus</name>
    <dbReference type="NCBI Taxonomy" id="28116"/>
    <lineage>
        <taxon>Bacteria</taxon>
        <taxon>Pseudomonadati</taxon>
        <taxon>Bacteroidota</taxon>
        <taxon>Bacteroidia</taxon>
        <taxon>Bacteroidales</taxon>
        <taxon>Bacteroidaceae</taxon>
        <taxon>Bacteroides</taxon>
    </lineage>
</organism>
<dbReference type="Proteomes" id="UP000424805">
    <property type="component" value="Unassembled WGS sequence"/>
</dbReference>
<dbReference type="EMBL" id="VWFP01000016">
    <property type="protein sequence ID" value="KAA4625159.1"/>
    <property type="molecule type" value="Genomic_DNA"/>
</dbReference>
<name>A0A7J4XVL8_BACOV</name>
<proteinExistence type="predicted"/>
<dbReference type="GO" id="GO:0016740">
    <property type="term" value="F:transferase activity"/>
    <property type="evidence" value="ECO:0007669"/>
    <property type="project" value="UniProtKB-KW"/>
</dbReference>
<dbReference type="AlphaFoldDB" id="A0A7J4XVL8"/>
<dbReference type="Pfam" id="PF04230">
    <property type="entry name" value="PS_pyruv_trans"/>
    <property type="match status" value="1"/>
</dbReference>
<sequence>MKIGVVTFWGANYGAILQCYALQQVLKSLGHEVKTINKGWGKYSLPPTLKQKIKDMLFSDVFKQFKKKYIEFTPLIKNEKELLELNNQFEAIIVGSDQIWNSDCIKDMGFYYYLDWVKSSVKKYAYAVSFGKDTFDTTQSNIADISILLNSYQKISVREDSGVEICQDTLNVNAIHLLDPTFLLSQEHYNRLIGDVKIGKLYICKYFLDSTECKDKLVDRIAAETHLAIIDNYPSKINKYKGWISSKYRYPSIIEWLQNIRSADYVVTDSFHGMVFSLIYHKKFICINNKKRGSTRFQSLLGALDLSYRLVDVEEIDFVKNMNILQTSIDYAIVDQKLAEQQKSSLRFLETL</sequence>
<accession>A0A7J4XVL8</accession>
<protein>
    <submittedName>
        <fullName evidence="2">Polysaccharide pyruvyl transferase family protein</fullName>
    </submittedName>
</protein>
<evidence type="ECO:0000313" key="2">
    <source>
        <dbReference type="EMBL" id="KAA4625159.1"/>
    </source>
</evidence>
<reference evidence="2 3" key="1">
    <citation type="journal article" date="2019" name="Nat. Med.">
        <title>A library of human gut bacterial isolates paired with longitudinal multiomics data enables mechanistic microbiome research.</title>
        <authorList>
            <person name="Poyet M."/>
            <person name="Groussin M."/>
            <person name="Gibbons S.M."/>
            <person name="Avila-Pacheco J."/>
            <person name="Jiang X."/>
            <person name="Kearney S.M."/>
            <person name="Perrotta A.R."/>
            <person name="Berdy B."/>
            <person name="Zhao S."/>
            <person name="Lieberman T.D."/>
            <person name="Swanson P.K."/>
            <person name="Smith M."/>
            <person name="Roesemann S."/>
            <person name="Alexander J.E."/>
            <person name="Rich S.A."/>
            <person name="Livny J."/>
            <person name="Vlamakis H."/>
            <person name="Clish C."/>
            <person name="Bullock K."/>
            <person name="Deik A."/>
            <person name="Scott J."/>
            <person name="Pierce K.A."/>
            <person name="Xavier R.J."/>
            <person name="Alm E.J."/>
        </authorList>
    </citation>
    <scope>NUCLEOTIDE SEQUENCE [LARGE SCALE GENOMIC DNA]</scope>
    <source>
        <strain evidence="2 3">BIOML-A15</strain>
    </source>
</reference>
<feature type="domain" description="Polysaccharide pyruvyl transferase" evidence="1">
    <location>
        <begin position="12"/>
        <end position="290"/>
    </location>
</feature>
<dbReference type="InterPro" id="IPR007345">
    <property type="entry name" value="Polysacch_pyruvyl_Trfase"/>
</dbReference>
<evidence type="ECO:0000313" key="3">
    <source>
        <dbReference type="Proteomes" id="UP000424805"/>
    </source>
</evidence>
<evidence type="ECO:0000259" key="1">
    <source>
        <dbReference type="Pfam" id="PF04230"/>
    </source>
</evidence>
<keyword evidence="2" id="KW-0808">Transferase</keyword>
<comment type="caution">
    <text evidence="2">The sequence shown here is derived from an EMBL/GenBank/DDBJ whole genome shotgun (WGS) entry which is preliminary data.</text>
</comment>
<gene>
    <name evidence="2" type="ORF">F3B90_16280</name>
</gene>